<evidence type="ECO:0000313" key="3">
    <source>
        <dbReference type="EMBL" id="VDN04443.1"/>
    </source>
</evidence>
<reference evidence="3 4" key="2">
    <citation type="submission" date="2018-11" db="EMBL/GenBank/DDBJ databases">
        <authorList>
            <consortium name="Pathogen Informatics"/>
        </authorList>
    </citation>
    <scope>NUCLEOTIDE SEQUENCE [LARGE SCALE GENOMIC DNA]</scope>
</reference>
<dbReference type="AlphaFoldDB" id="A0A0N5D2D1"/>
<dbReference type="EMBL" id="UYYF01004467">
    <property type="protein sequence ID" value="VDN04443.1"/>
    <property type="molecule type" value="Genomic_DNA"/>
</dbReference>
<dbReference type="OrthoDB" id="5859906at2759"/>
<dbReference type="Proteomes" id="UP000276776">
    <property type="component" value="Unassembled WGS sequence"/>
</dbReference>
<keyword evidence="1" id="KW-1133">Transmembrane helix</keyword>
<dbReference type="PANTHER" id="PTHR10504:SF144">
    <property type="entry name" value="BPI1 DOMAIN-CONTAINING PROTEIN"/>
    <property type="match status" value="1"/>
</dbReference>
<dbReference type="PANTHER" id="PTHR10504">
    <property type="entry name" value="BACTERICIDAL PERMEABILITY-INCREASING BPI PROTEIN-RELATED"/>
    <property type="match status" value="1"/>
</dbReference>
<dbReference type="SUPFAM" id="SSF55394">
    <property type="entry name" value="Bactericidal permeability-increasing protein, BPI"/>
    <property type="match status" value="1"/>
</dbReference>
<evidence type="ECO:0000256" key="1">
    <source>
        <dbReference type="SAM" id="Phobius"/>
    </source>
</evidence>
<keyword evidence="4" id="KW-1185">Reference proteome</keyword>
<dbReference type="WBParaSite" id="TCLT_0000703701-mRNA-1">
    <property type="protein sequence ID" value="TCLT_0000703701-mRNA-1"/>
    <property type="gene ID" value="TCLT_0000703701"/>
</dbReference>
<dbReference type="InterPro" id="IPR017943">
    <property type="entry name" value="Bactericidal_perm-incr_a/b_dom"/>
</dbReference>
<evidence type="ECO:0000259" key="2">
    <source>
        <dbReference type="SMART" id="SM00328"/>
    </source>
</evidence>
<dbReference type="GO" id="GO:0005615">
    <property type="term" value="C:extracellular space"/>
    <property type="evidence" value="ECO:0007669"/>
    <property type="project" value="TreeGrafter"/>
</dbReference>
<dbReference type="SMART" id="SM00328">
    <property type="entry name" value="BPI1"/>
    <property type="match status" value="1"/>
</dbReference>
<evidence type="ECO:0000313" key="5">
    <source>
        <dbReference type="WBParaSite" id="TCLT_0000703701-mRNA-1"/>
    </source>
</evidence>
<keyword evidence="1" id="KW-0472">Membrane</keyword>
<organism evidence="5">
    <name type="scientific">Thelazia callipaeda</name>
    <name type="common">Oriental eyeworm</name>
    <name type="synonym">Parasitic nematode</name>
    <dbReference type="NCBI Taxonomy" id="103827"/>
    <lineage>
        <taxon>Eukaryota</taxon>
        <taxon>Metazoa</taxon>
        <taxon>Ecdysozoa</taxon>
        <taxon>Nematoda</taxon>
        <taxon>Chromadorea</taxon>
        <taxon>Rhabditida</taxon>
        <taxon>Spirurina</taxon>
        <taxon>Spiruromorpha</taxon>
        <taxon>Thelazioidea</taxon>
        <taxon>Thelaziidae</taxon>
        <taxon>Thelazia</taxon>
    </lineage>
</organism>
<dbReference type="OMA" id="INIPQMI"/>
<protein>
    <submittedName>
        <fullName evidence="5">BPI1 domain-containing protein</fullName>
    </submittedName>
</protein>
<reference evidence="5" key="1">
    <citation type="submission" date="2017-02" db="UniProtKB">
        <authorList>
            <consortium name="WormBaseParasite"/>
        </authorList>
    </citation>
    <scope>IDENTIFICATION</scope>
</reference>
<dbReference type="InterPro" id="IPR017942">
    <property type="entry name" value="Lipid-bd_serum_glycop_N"/>
</dbReference>
<dbReference type="GO" id="GO:0008289">
    <property type="term" value="F:lipid binding"/>
    <property type="evidence" value="ECO:0007669"/>
    <property type="project" value="InterPro"/>
</dbReference>
<sequence length="231" mass="26077">MIAELINREIRSTRIPPFVQCLPEVKGCAHLTNIILTYYQCPQRVIFLPMPYDRFVLSIKNFALGLTGNLGGQITVLLPLPLCGLICLDARQISVTVQTALTRNYHNGAVRLDMDDCAITIGYLNIYILGGGLVGSIVNNNFRGKIIAQVREMLIKKICFKMKSVLTSKVNSLLTALPQKISIMHMISFTDLVLQKHKKLPEYVSIYLYLLFLKITAQIFYKLNQNIKNSN</sequence>
<name>A0A0N5D2D1_THECL</name>
<feature type="transmembrane region" description="Helical" evidence="1">
    <location>
        <begin position="204"/>
        <end position="221"/>
    </location>
</feature>
<evidence type="ECO:0000313" key="4">
    <source>
        <dbReference type="Proteomes" id="UP000276776"/>
    </source>
</evidence>
<dbReference type="InterPro" id="IPR032942">
    <property type="entry name" value="BPI/LBP/Plunc"/>
</dbReference>
<feature type="domain" description="Lipid-binding serum glycoprotein N-terminal" evidence="2">
    <location>
        <begin position="3"/>
        <end position="217"/>
    </location>
</feature>
<gene>
    <name evidence="3" type="ORF">TCLT_LOCUS7026</name>
</gene>
<keyword evidence="1" id="KW-0812">Transmembrane</keyword>
<proteinExistence type="predicted"/>
<dbReference type="Pfam" id="PF01273">
    <property type="entry name" value="LBP_BPI_CETP"/>
    <property type="match status" value="1"/>
</dbReference>
<accession>A0A0N5D2D1</accession>
<dbReference type="STRING" id="103827.A0A0N5D2D1"/>
<dbReference type="Gene3D" id="3.15.10.10">
    <property type="entry name" value="Bactericidal permeability-increasing protein, domain 1"/>
    <property type="match status" value="1"/>
</dbReference>